<dbReference type="EMBL" id="VIIS01001870">
    <property type="protein sequence ID" value="KAF0291548.1"/>
    <property type="molecule type" value="Genomic_DNA"/>
</dbReference>
<keyword evidence="2" id="KW-0472">Membrane</keyword>
<organism evidence="3 4">
    <name type="scientific">Amphibalanus amphitrite</name>
    <name type="common">Striped barnacle</name>
    <name type="synonym">Balanus amphitrite</name>
    <dbReference type="NCBI Taxonomy" id="1232801"/>
    <lineage>
        <taxon>Eukaryota</taxon>
        <taxon>Metazoa</taxon>
        <taxon>Ecdysozoa</taxon>
        <taxon>Arthropoda</taxon>
        <taxon>Crustacea</taxon>
        <taxon>Multicrustacea</taxon>
        <taxon>Cirripedia</taxon>
        <taxon>Thoracica</taxon>
        <taxon>Thoracicalcarea</taxon>
        <taxon>Balanomorpha</taxon>
        <taxon>Balanoidea</taxon>
        <taxon>Balanidae</taxon>
        <taxon>Amphibalaninae</taxon>
        <taxon>Amphibalanus</taxon>
    </lineage>
</organism>
<proteinExistence type="predicted"/>
<feature type="region of interest" description="Disordered" evidence="1">
    <location>
        <begin position="121"/>
        <end position="143"/>
    </location>
</feature>
<keyword evidence="4" id="KW-1185">Reference proteome</keyword>
<evidence type="ECO:0000313" key="3">
    <source>
        <dbReference type="EMBL" id="KAF0291548.1"/>
    </source>
</evidence>
<dbReference type="Proteomes" id="UP000440578">
    <property type="component" value="Unassembled WGS sequence"/>
</dbReference>
<evidence type="ECO:0000256" key="2">
    <source>
        <dbReference type="SAM" id="Phobius"/>
    </source>
</evidence>
<gene>
    <name evidence="3" type="ORF">FJT64_010353</name>
</gene>
<name>A0A6A4VMP0_AMPAM</name>
<evidence type="ECO:0000313" key="4">
    <source>
        <dbReference type="Proteomes" id="UP000440578"/>
    </source>
</evidence>
<reference evidence="3 4" key="1">
    <citation type="submission" date="2019-07" db="EMBL/GenBank/DDBJ databases">
        <title>Draft genome assembly of a fouling barnacle, Amphibalanus amphitrite (Darwin, 1854): The first reference genome for Thecostraca.</title>
        <authorList>
            <person name="Kim W."/>
        </authorList>
    </citation>
    <scope>NUCLEOTIDE SEQUENCE [LARGE SCALE GENOMIC DNA]</scope>
    <source>
        <strain evidence="3">SNU_AA5</strain>
        <tissue evidence="3">Soma without cirri and trophi</tissue>
    </source>
</reference>
<keyword evidence="2" id="KW-0812">Transmembrane</keyword>
<feature type="transmembrane region" description="Helical" evidence="2">
    <location>
        <begin position="57"/>
        <end position="75"/>
    </location>
</feature>
<comment type="caution">
    <text evidence="3">The sequence shown here is derived from an EMBL/GenBank/DDBJ whole genome shotgun (WGS) entry which is preliminary data.</text>
</comment>
<accession>A0A6A4VMP0</accession>
<keyword evidence="2" id="KW-1133">Transmembrane helix</keyword>
<protein>
    <submittedName>
        <fullName evidence="3">Uncharacterized protein</fullName>
    </submittedName>
</protein>
<dbReference type="OrthoDB" id="514335at2759"/>
<evidence type="ECO:0000256" key="1">
    <source>
        <dbReference type="SAM" id="MobiDB-lite"/>
    </source>
</evidence>
<sequence length="194" mass="20175">MSVGCFRLRPPEVANGVSVRQGSAVGPTPIAAPAARLAVSNRRLPAAMASSSACHRGLLAAGAVTLVIGVLAVLLNQQLFDAILDKVSVSGERALTGTATACTGRRRRRRSGRLGRPRALEAPGLRRSEPGLQGSLAEDRISPTESESSRLVLTSWITVVSSVTSVSTVTKYDTTVSLGMLCTIGGASFFKTCP</sequence>
<dbReference type="AlphaFoldDB" id="A0A6A4VMP0"/>